<evidence type="ECO:0000313" key="2">
    <source>
        <dbReference type="Proteomes" id="UP000011083"/>
    </source>
</evidence>
<gene>
    <name evidence="1" type="ORF">ACA1_044260</name>
</gene>
<accession>L8HFE2</accession>
<dbReference type="VEuPathDB" id="AmoebaDB:ACA1_044260"/>
<evidence type="ECO:0000313" key="1">
    <source>
        <dbReference type="EMBL" id="ELR23121.1"/>
    </source>
</evidence>
<dbReference type="Proteomes" id="UP000011083">
    <property type="component" value="Unassembled WGS sequence"/>
</dbReference>
<dbReference type="EMBL" id="KB007862">
    <property type="protein sequence ID" value="ELR23121.1"/>
    <property type="molecule type" value="Genomic_DNA"/>
</dbReference>
<dbReference type="KEGG" id="acan:ACA1_044260"/>
<sequence length="73" mass="8235">MELQRMSNQQLVQLYDSASANNDSITCDDIIMHAMEHDLAPIIDHVQSSGYILTAYHHGIKAIRQGKPKIRSD</sequence>
<protein>
    <submittedName>
        <fullName evidence="1">Uncharacterized protein</fullName>
    </submittedName>
</protein>
<dbReference type="GeneID" id="14924094"/>
<keyword evidence="2" id="KW-1185">Reference proteome</keyword>
<dbReference type="RefSeq" id="XP_004352649.1">
    <property type="nucleotide sequence ID" value="XM_004352597.1"/>
</dbReference>
<name>L8HFE2_ACACF</name>
<proteinExistence type="predicted"/>
<reference evidence="1 2" key="1">
    <citation type="journal article" date="2013" name="Genome Biol.">
        <title>Genome of Acanthamoeba castellanii highlights extensive lateral gene transfer and early evolution of tyrosine kinase signaling.</title>
        <authorList>
            <person name="Clarke M."/>
            <person name="Lohan A.J."/>
            <person name="Liu B."/>
            <person name="Lagkouvardos I."/>
            <person name="Roy S."/>
            <person name="Zafar N."/>
            <person name="Bertelli C."/>
            <person name="Schilde C."/>
            <person name="Kianianmomeni A."/>
            <person name="Burglin T.R."/>
            <person name="Frech C."/>
            <person name="Turcotte B."/>
            <person name="Kopec K.O."/>
            <person name="Synnott J.M."/>
            <person name="Choo C."/>
            <person name="Paponov I."/>
            <person name="Finkler A."/>
            <person name="Soon Heng Tan C."/>
            <person name="Hutchins A.P."/>
            <person name="Weinmeier T."/>
            <person name="Rattei T."/>
            <person name="Chu J.S."/>
            <person name="Gimenez G."/>
            <person name="Irimia M."/>
            <person name="Rigden D.J."/>
            <person name="Fitzpatrick D.A."/>
            <person name="Lorenzo-Morales J."/>
            <person name="Bateman A."/>
            <person name="Chiu C.H."/>
            <person name="Tang P."/>
            <person name="Hegemann P."/>
            <person name="Fromm H."/>
            <person name="Raoult D."/>
            <person name="Greub G."/>
            <person name="Miranda-Saavedra D."/>
            <person name="Chen N."/>
            <person name="Nash P."/>
            <person name="Ginger M.L."/>
            <person name="Horn M."/>
            <person name="Schaap P."/>
            <person name="Caler L."/>
            <person name="Loftus B."/>
        </authorList>
    </citation>
    <scope>NUCLEOTIDE SEQUENCE [LARGE SCALE GENOMIC DNA]</scope>
    <source>
        <strain evidence="1 2">Neff</strain>
    </source>
</reference>
<dbReference type="AlphaFoldDB" id="L8HFE2"/>
<organism evidence="1 2">
    <name type="scientific">Acanthamoeba castellanii (strain ATCC 30010 / Neff)</name>
    <dbReference type="NCBI Taxonomy" id="1257118"/>
    <lineage>
        <taxon>Eukaryota</taxon>
        <taxon>Amoebozoa</taxon>
        <taxon>Discosea</taxon>
        <taxon>Longamoebia</taxon>
        <taxon>Centramoebida</taxon>
        <taxon>Acanthamoebidae</taxon>
        <taxon>Acanthamoeba</taxon>
    </lineage>
</organism>